<gene>
    <name evidence="1" type="ORF">PG993_013162</name>
</gene>
<reference evidence="1 2" key="1">
    <citation type="submission" date="2023-01" db="EMBL/GenBank/DDBJ databases">
        <title>Analysis of 21 Apiospora genomes using comparative genomics revels a genus with tremendous synthesis potential of carbohydrate active enzymes and secondary metabolites.</title>
        <authorList>
            <person name="Sorensen T."/>
        </authorList>
    </citation>
    <scope>NUCLEOTIDE SEQUENCE [LARGE SCALE GENOMIC DNA]</scope>
    <source>
        <strain evidence="1 2">CBS 33761</strain>
    </source>
</reference>
<evidence type="ECO:0000313" key="2">
    <source>
        <dbReference type="Proteomes" id="UP001444661"/>
    </source>
</evidence>
<proteinExistence type="predicted"/>
<dbReference type="Proteomes" id="UP001444661">
    <property type="component" value="Unassembled WGS sequence"/>
</dbReference>
<evidence type="ECO:0000313" key="1">
    <source>
        <dbReference type="EMBL" id="KAK8022395.1"/>
    </source>
</evidence>
<keyword evidence="2" id="KW-1185">Reference proteome</keyword>
<name>A0ABR1RWV2_9PEZI</name>
<accession>A0ABR1RWV2</accession>
<dbReference type="EMBL" id="JAQQWK010000012">
    <property type="protein sequence ID" value="KAK8022395.1"/>
    <property type="molecule type" value="Genomic_DNA"/>
</dbReference>
<protein>
    <submittedName>
        <fullName evidence="1">Uncharacterized protein</fullName>
    </submittedName>
</protein>
<sequence length="158" mass="17109">MAPRHRPPRPLLRGPGSAPGGVALLLLGIRVRLQGSKLLYVNDRHLRQLGCAIGTRRAALQDLPTWAIDLSRGQGHDEDGADRWTLYDAYSVSEYVDGTSGVKFMHDLQDPAPQVPGIYIGSVAACTNHKDRSSSGPSHEPNTIVARDQVQPTLDLVA</sequence>
<comment type="caution">
    <text evidence="1">The sequence shown here is derived from an EMBL/GenBank/DDBJ whole genome shotgun (WGS) entry which is preliminary data.</text>
</comment>
<organism evidence="1 2">
    <name type="scientific">Apiospora rasikravindrae</name>
    <dbReference type="NCBI Taxonomy" id="990691"/>
    <lineage>
        <taxon>Eukaryota</taxon>
        <taxon>Fungi</taxon>
        <taxon>Dikarya</taxon>
        <taxon>Ascomycota</taxon>
        <taxon>Pezizomycotina</taxon>
        <taxon>Sordariomycetes</taxon>
        <taxon>Xylariomycetidae</taxon>
        <taxon>Amphisphaeriales</taxon>
        <taxon>Apiosporaceae</taxon>
        <taxon>Apiospora</taxon>
    </lineage>
</organism>